<keyword evidence="2" id="KW-1185">Reference proteome</keyword>
<comment type="caution">
    <text evidence="1">The sequence shown here is derived from an EMBL/GenBank/DDBJ whole genome shotgun (WGS) entry which is preliminary data.</text>
</comment>
<sequence>MRDPRVGFEVVQALAPAAYTGAPAYAGLDYITGPELDLAGFSSAIFLVSVQVNSLAASLPKLKLQCIDLENLTSVSLHAYTDVEDIGFHTGRSLVSICESVNGYTQKIERVMEYGTTGVYMIGCRKSYRHMRVALWPSYGCSVGVLLLKGHPHNRV</sequence>
<reference evidence="1 2" key="1">
    <citation type="submission" date="2024-02" db="EMBL/GenBank/DDBJ databases">
        <title>Expansion and revision of Xanthobacter and proposal of Roseixanthobacter gen. nov.</title>
        <authorList>
            <person name="Soltysiak M.P.M."/>
            <person name="Jalihal A."/>
            <person name="Ory A."/>
            <person name="Chrisophersen C."/>
            <person name="Lee A.D."/>
            <person name="Boulton J."/>
            <person name="Springer M."/>
        </authorList>
    </citation>
    <scope>NUCLEOTIDE SEQUENCE [LARGE SCALE GENOMIC DNA]</scope>
    <source>
        <strain evidence="1 2">23A</strain>
    </source>
</reference>
<organism evidence="1 2">
    <name type="scientific">Xanthobacter oligotrophicus</name>
    <dbReference type="NCBI Taxonomy" id="2607286"/>
    <lineage>
        <taxon>Bacteria</taxon>
        <taxon>Pseudomonadati</taxon>
        <taxon>Pseudomonadota</taxon>
        <taxon>Alphaproteobacteria</taxon>
        <taxon>Hyphomicrobiales</taxon>
        <taxon>Xanthobacteraceae</taxon>
        <taxon>Xanthobacter</taxon>
    </lineage>
</organism>
<evidence type="ECO:0000313" key="1">
    <source>
        <dbReference type="EMBL" id="MFG1374681.1"/>
    </source>
</evidence>
<name>A0ABW7A0X6_9HYPH</name>
<evidence type="ECO:0000313" key="2">
    <source>
        <dbReference type="Proteomes" id="UP001604002"/>
    </source>
</evidence>
<protein>
    <submittedName>
        <fullName evidence="1">Uncharacterized protein</fullName>
    </submittedName>
</protein>
<accession>A0ABW7A0X6</accession>
<dbReference type="RefSeq" id="WP_393994298.1">
    <property type="nucleotide sequence ID" value="NZ_JBAFVH010000015.1"/>
</dbReference>
<proteinExistence type="predicted"/>
<dbReference type="Proteomes" id="UP001604002">
    <property type="component" value="Unassembled WGS sequence"/>
</dbReference>
<gene>
    <name evidence="1" type="ORF">V5F32_21095</name>
</gene>
<dbReference type="EMBL" id="JBAFVH010000015">
    <property type="protein sequence ID" value="MFG1374681.1"/>
    <property type="molecule type" value="Genomic_DNA"/>
</dbReference>